<evidence type="ECO:0000313" key="3">
    <source>
        <dbReference type="Proteomes" id="UP001634007"/>
    </source>
</evidence>
<accession>A0ABD3JK71</accession>
<dbReference type="Proteomes" id="UP001634007">
    <property type="component" value="Unassembled WGS sequence"/>
</dbReference>
<evidence type="ECO:0008006" key="4">
    <source>
        <dbReference type="Google" id="ProtNLM"/>
    </source>
</evidence>
<comment type="caution">
    <text evidence="2">The sequence shown here is derived from an EMBL/GenBank/DDBJ whole genome shotgun (WGS) entry which is preliminary data.</text>
</comment>
<sequence>MGEAGVSPSGMSHLGTSLLRVAAVAATSLPMASASSGCLATVADCELLRTNPCLLMRGPSQVPERRPRRRIHFWKSLMPLVLIIKVYAGLQD</sequence>
<gene>
    <name evidence="2" type="ORF">ACJRO7_031188</name>
</gene>
<protein>
    <recommendedName>
        <fullName evidence="4">Secreted protein</fullName>
    </recommendedName>
</protein>
<proteinExistence type="predicted"/>
<reference evidence="2 3" key="1">
    <citation type="submission" date="2024-11" db="EMBL/GenBank/DDBJ databases">
        <title>Chromosome-level genome assembly of Eucalyptus globulus Labill. provides insights into its genome evolution.</title>
        <authorList>
            <person name="Li X."/>
        </authorList>
    </citation>
    <scope>NUCLEOTIDE SEQUENCE [LARGE SCALE GENOMIC DNA]</scope>
    <source>
        <strain evidence="2">CL2024</strain>
        <tissue evidence="2">Fresh tender leaves</tissue>
    </source>
</reference>
<feature type="chain" id="PRO_5044751925" description="Secreted protein" evidence="1">
    <location>
        <begin position="35"/>
        <end position="92"/>
    </location>
</feature>
<name>A0ABD3JK71_EUCGL</name>
<keyword evidence="1" id="KW-0732">Signal</keyword>
<dbReference type="AlphaFoldDB" id="A0ABD3JK71"/>
<feature type="signal peptide" evidence="1">
    <location>
        <begin position="1"/>
        <end position="34"/>
    </location>
</feature>
<evidence type="ECO:0000256" key="1">
    <source>
        <dbReference type="SAM" id="SignalP"/>
    </source>
</evidence>
<organism evidence="2 3">
    <name type="scientific">Eucalyptus globulus</name>
    <name type="common">Tasmanian blue gum</name>
    <dbReference type="NCBI Taxonomy" id="34317"/>
    <lineage>
        <taxon>Eukaryota</taxon>
        <taxon>Viridiplantae</taxon>
        <taxon>Streptophyta</taxon>
        <taxon>Embryophyta</taxon>
        <taxon>Tracheophyta</taxon>
        <taxon>Spermatophyta</taxon>
        <taxon>Magnoliopsida</taxon>
        <taxon>eudicotyledons</taxon>
        <taxon>Gunneridae</taxon>
        <taxon>Pentapetalae</taxon>
        <taxon>rosids</taxon>
        <taxon>malvids</taxon>
        <taxon>Myrtales</taxon>
        <taxon>Myrtaceae</taxon>
        <taxon>Myrtoideae</taxon>
        <taxon>Eucalypteae</taxon>
        <taxon>Eucalyptus</taxon>
    </lineage>
</organism>
<keyword evidence="3" id="KW-1185">Reference proteome</keyword>
<evidence type="ECO:0000313" key="2">
    <source>
        <dbReference type="EMBL" id="KAL3726261.1"/>
    </source>
</evidence>
<dbReference type="EMBL" id="JBJKBG010000008">
    <property type="protein sequence ID" value="KAL3726261.1"/>
    <property type="molecule type" value="Genomic_DNA"/>
</dbReference>